<reference evidence="9" key="1">
    <citation type="journal article" date="2020" name="Stud. Mycol.">
        <title>101 Dothideomycetes genomes: a test case for predicting lifestyles and emergence of pathogens.</title>
        <authorList>
            <person name="Haridas S."/>
            <person name="Albert R."/>
            <person name="Binder M."/>
            <person name="Bloem J."/>
            <person name="Labutti K."/>
            <person name="Salamov A."/>
            <person name="Andreopoulos B."/>
            <person name="Baker S."/>
            <person name="Barry K."/>
            <person name="Bills G."/>
            <person name="Bluhm B."/>
            <person name="Cannon C."/>
            <person name="Castanera R."/>
            <person name="Culley D."/>
            <person name="Daum C."/>
            <person name="Ezra D."/>
            <person name="Gonzalez J."/>
            <person name="Henrissat B."/>
            <person name="Kuo A."/>
            <person name="Liang C."/>
            <person name="Lipzen A."/>
            <person name="Lutzoni F."/>
            <person name="Magnuson J."/>
            <person name="Mondo S."/>
            <person name="Nolan M."/>
            <person name="Ohm R."/>
            <person name="Pangilinan J."/>
            <person name="Park H.-J."/>
            <person name="Ramirez L."/>
            <person name="Alfaro M."/>
            <person name="Sun H."/>
            <person name="Tritt A."/>
            <person name="Yoshinaga Y."/>
            <person name="Zwiers L.-H."/>
            <person name="Turgeon B."/>
            <person name="Goodwin S."/>
            <person name="Spatafora J."/>
            <person name="Crous P."/>
            <person name="Grigoriev I."/>
        </authorList>
    </citation>
    <scope>NUCLEOTIDE SEQUENCE</scope>
    <source>
        <strain evidence="9">CBS 122368</strain>
    </source>
</reference>
<dbReference type="GO" id="GO:0005886">
    <property type="term" value="C:plasma membrane"/>
    <property type="evidence" value="ECO:0007669"/>
    <property type="project" value="TreeGrafter"/>
</dbReference>
<feature type="transmembrane region" description="Helical" evidence="8">
    <location>
        <begin position="54"/>
        <end position="72"/>
    </location>
</feature>
<feature type="transmembrane region" description="Helical" evidence="8">
    <location>
        <begin position="257"/>
        <end position="281"/>
    </location>
</feature>
<feature type="transmembrane region" description="Helical" evidence="8">
    <location>
        <begin position="402"/>
        <end position="421"/>
    </location>
</feature>
<dbReference type="EMBL" id="ML987195">
    <property type="protein sequence ID" value="KAF2249336.1"/>
    <property type="molecule type" value="Genomic_DNA"/>
</dbReference>
<organism evidence="9 10">
    <name type="scientific">Trematosphaeria pertusa</name>
    <dbReference type="NCBI Taxonomy" id="390896"/>
    <lineage>
        <taxon>Eukaryota</taxon>
        <taxon>Fungi</taxon>
        <taxon>Dikarya</taxon>
        <taxon>Ascomycota</taxon>
        <taxon>Pezizomycotina</taxon>
        <taxon>Dothideomycetes</taxon>
        <taxon>Pleosporomycetidae</taxon>
        <taxon>Pleosporales</taxon>
        <taxon>Massarineae</taxon>
        <taxon>Trematosphaeriaceae</taxon>
        <taxon>Trematosphaeria</taxon>
    </lineage>
</organism>
<feature type="transmembrane region" description="Helical" evidence="8">
    <location>
        <begin position="146"/>
        <end position="170"/>
    </location>
</feature>
<gene>
    <name evidence="9" type="ORF">BU26DRAFT_531226</name>
</gene>
<feature type="transmembrane region" description="Helical" evidence="8">
    <location>
        <begin position="92"/>
        <end position="111"/>
    </location>
</feature>
<dbReference type="RefSeq" id="XP_033684340.1">
    <property type="nucleotide sequence ID" value="XM_033831009.1"/>
</dbReference>
<dbReference type="Pfam" id="PF07690">
    <property type="entry name" value="MFS_1"/>
    <property type="match status" value="1"/>
</dbReference>
<evidence type="ECO:0000256" key="7">
    <source>
        <dbReference type="SAM" id="MobiDB-lite"/>
    </source>
</evidence>
<feature type="transmembrane region" description="Helical" evidence="8">
    <location>
        <begin position="541"/>
        <end position="559"/>
    </location>
</feature>
<feature type="transmembrane region" description="Helical" evidence="8">
    <location>
        <begin position="123"/>
        <end position="140"/>
    </location>
</feature>
<dbReference type="InterPro" id="IPR011701">
    <property type="entry name" value="MFS"/>
</dbReference>
<evidence type="ECO:0000256" key="6">
    <source>
        <dbReference type="ARBA" id="ARBA00023136"/>
    </source>
</evidence>
<comment type="subcellular location">
    <subcellularLocation>
        <location evidence="1">Membrane</location>
        <topology evidence="1">Multi-pass membrane protein</topology>
    </subcellularLocation>
</comment>
<accession>A0A6A6IG08</accession>
<dbReference type="OrthoDB" id="4078873at2759"/>
<evidence type="ECO:0000256" key="1">
    <source>
        <dbReference type="ARBA" id="ARBA00004141"/>
    </source>
</evidence>
<dbReference type="SUPFAM" id="SSF103473">
    <property type="entry name" value="MFS general substrate transporter"/>
    <property type="match status" value="1"/>
</dbReference>
<feature type="region of interest" description="Disordered" evidence="7">
    <location>
        <begin position="1"/>
        <end position="33"/>
    </location>
</feature>
<comment type="similarity">
    <text evidence="2">Belongs to the major facilitator superfamily.</text>
</comment>
<feature type="transmembrane region" description="Helical" evidence="8">
    <location>
        <begin position="210"/>
        <end position="232"/>
    </location>
</feature>
<feature type="transmembrane region" description="Helical" evidence="8">
    <location>
        <begin position="375"/>
        <end position="395"/>
    </location>
</feature>
<dbReference type="FunFam" id="1.20.1250.20:FF:000284">
    <property type="entry name" value="Siderophore iron transporter mirB"/>
    <property type="match status" value="1"/>
</dbReference>
<feature type="transmembrane region" description="Helical" evidence="8">
    <location>
        <begin position="293"/>
        <end position="315"/>
    </location>
</feature>
<dbReference type="GO" id="GO:0022857">
    <property type="term" value="F:transmembrane transporter activity"/>
    <property type="evidence" value="ECO:0007669"/>
    <property type="project" value="InterPro"/>
</dbReference>
<keyword evidence="6 8" id="KW-0472">Membrane</keyword>
<dbReference type="PANTHER" id="PTHR23501:SF107">
    <property type="entry name" value="TRANSPORTER, PUTATIVE (AFU_ORTHOLOGUE AFUA_7G04730)-RELATED"/>
    <property type="match status" value="1"/>
</dbReference>
<dbReference type="Gene3D" id="1.20.1250.20">
    <property type="entry name" value="MFS general substrate transporter like domains"/>
    <property type="match status" value="2"/>
</dbReference>
<dbReference type="PANTHER" id="PTHR23501">
    <property type="entry name" value="MAJOR FACILITATOR SUPERFAMILY"/>
    <property type="match status" value="1"/>
</dbReference>
<feature type="transmembrane region" description="Helical" evidence="8">
    <location>
        <begin position="427"/>
        <end position="452"/>
    </location>
</feature>
<keyword evidence="10" id="KW-1185">Reference proteome</keyword>
<evidence type="ECO:0000256" key="8">
    <source>
        <dbReference type="SAM" id="Phobius"/>
    </source>
</evidence>
<feature type="transmembrane region" description="Helical" evidence="8">
    <location>
        <begin position="464"/>
        <end position="487"/>
    </location>
</feature>
<keyword evidence="4 8" id="KW-0812">Transmembrane</keyword>
<feature type="transmembrane region" description="Helical" evidence="8">
    <location>
        <begin position="182"/>
        <end position="204"/>
    </location>
</feature>
<dbReference type="AlphaFoldDB" id="A0A6A6IG08"/>
<name>A0A6A6IG08_9PLEO</name>
<evidence type="ECO:0000256" key="2">
    <source>
        <dbReference type="ARBA" id="ARBA00008335"/>
    </source>
</evidence>
<evidence type="ECO:0000256" key="5">
    <source>
        <dbReference type="ARBA" id="ARBA00022989"/>
    </source>
</evidence>
<sequence length="575" mass="62962">MAADNLERESHTAEKIADEPKAGSNDLEKSETESFKQDGVKNVEAVTSVWSKKALWLTFVMIYVVQFVDMLMQNTQSSLEPYITSSFSKHALLATTSVMSSIIGGVSKLTIAKIIDIWGRVEGFGLVIGLLVIGMLMKALCQNVQTYAAAAVFYWVGHTGLGYIIDVFVADMTSLRNRGIMFGLNATPTLATIFAGPAIAQAFYTHSNFRWAFGCFCIIIPVIAAPIMVSFWMNHRKAKRLGVIAGRNSERTWHESIHYYVVQFDVLGMLLITAAFALVLLPMSLASSSKDKWASGSMISMIVIGVVCFAAFAVWEKRFAPIQFLPWRYLKDRTILGSCICNFAMFISIYCWDIYLTSYMQVVNRVNIRDAGYILNSYSLTSSVIMPLCGLLIRYTGRPKAVALGAVPLATLGTGLLVYFRHPGSKVGYITMCQILNGAAGGMLSIAMPLAVMASVSHQEVAVVLALHGLFASIGAGVGLAVSGAMWTNLLPAALVKYLPESHKAEAMTIYGDLTIQLGYEWGSPVREGIIAAYGEVQRKMVIAGACFMPLLFASIIVWKNHNLKKIEQTRGNVF</sequence>
<protein>
    <submittedName>
        <fullName evidence="9">Siderochrome-iron transporter MirB</fullName>
    </submittedName>
</protein>
<evidence type="ECO:0000256" key="4">
    <source>
        <dbReference type="ARBA" id="ARBA00022692"/>
    </source>
</evidence>
<evidence type="ECO:0000313" key="9">
    <source>
        <dbReference type="EMBL" id="KAF2249336.1"/>
    </source>
</evidence>
<keyword evidence="3" id="KW-0813">Transport</keyword>
<keyword evidence="5 8" id="KW-1133">Transmembrane helix</keyword>
<evidence type="ECO:0000256" key="3">
    <source>
        <dbReference type="ARBA" id="ARBA00022448"/>
    </source>
</evidence>
<dbReference type="Proteomes" id="UP000800094">
    <property type="component" value="Unassembled WGS sequence"/>
</dbReference>
<evidence type="ECO:0000313" key="10">
    <source>
        <dbReference type="Proteomes" id="UP000800094"/>
    </source>
</evidence>
<dbReference type="GeneID" id="54584339"/>
<feature type="transmembrane region" description="Helical" evidence="8">
    <location>
        <begin position="335"/>
        <end position="355"/>
    </location>
</feature>
<dbReference type="InterPro" id="IPR036259">
    <property type="entry name" value="MFS_trans_sf"/>
</dbReference>
<proteinExistence type="inferred from homology"/>